<proteinExistence type="predicted"/>
<evidence type="ECO:0000313" key="3">
    <source>
        <dbReference type="Proteomes" id="UP000438760"/>
    </source>
</evidence>
<reference evidence="2 3" key="1">
    <citation type="submission" date="2019-11" db="EMBL/GenBank/DDBJ databases">
        <title>Genome of Strain BIT-d1.</title>
        <authorList>
            <person name="Yang Y."/>
        </authorList>
    </citation>
    <scope>NUCLEOTIDE SEQUENCE [LARGE SCALE GENOMIC DNA]</scope>
    <source>
        <strain evidence="2 3">BIT-d1</strain>
    </source>
</reference>
<organism evidence="2 3">
    <name type="scientific">Myroides albus</name>
    <dbReference type="NCBI Taxonomy" id="2562892"/>
    <lineage>
        <taxon>Bacteria</taxon>
        <taxon>Pseudomonadati</taxon>
        <taxon>Bacteroidota</taxon>
        <taxon>Flavobacteriia</taxon>
        <taxon>Flavobacteriales</taxon>
        <taxon>Flavobacteriaceae</taxon>
        <taxon>Myroides</taxon>
    </lineage>
</organism>
<evidence type="ECO:0008006" key="4">
    <source>
        <dbReference type="Google" id="ProtNLM"/>
    </source>
</evidence>
<dbReference type="SUPFAM" id="SSF49299">
    <property type="entry name" value="PKD domain"/>
    <property type="match status" value="1"/>
</dbReference>
<dbReference type="InterPro" id="IPR035986">
    <property type="entry name" value="PKD_dom_sf"/>
</dbReference>
<dbReference type="Proteomes" id="UP000438760">
    <property type="component" value="Unassembled WGS sequence"/>
</dbReference>
<feature type="signal peptide" evidence="1">
    <location>
        <begin position="1"/>
        <end position="19"/>
    </location>
</feature>
<name>A0A6I3LLA5_9FLAO</name>
<evidence type="ECO:0000256" key="1">
    <source>
        <dbReference type="SAM" id="SignalP"/>
    </source>
</evidence>
<dbReference type="RefSeq" id="WP_155093359.1">
    <property type="nucleotide sequence ID" value="NZ_WMJX01000069.1"/>
</dbReference>
<dbReference type="AlphaFoldDB" id="A0A6I3LLA5"/>
<feature type="chain" id="PRO_5026212383" description="Lipoprotein" evidence="1">
    <location>
        <begin position="20"/>
        <end position="364"/>
    </location>
</feature>
<dbReference type="EMBL" id="WMJX01000069">
    <property type="protein sequence ID" value="MTG99368.1"/>
    <property type="molecule type" value="Genomic_DNA"/>
</dbReference>
<dbReference type="PROSITE" id="PS51257">
    <property type="entry name" value="PROKAR_LIPOPROTEIN"/>
    <property type="match status" value="1"/>
</dbReference>
<protein>
    <recommendedName>
        <fullName evidence="4">Lipoprotein</fullName>
    </recommendedName>
</protein>
<keyword evidence="1" id="KW-0732">Signal</keyword>
<gene>
    <name evidence="2" type="ORF">GJV76_14765</name>
</gene>
<accession>A0A6I3LLA5</accession>
<sequence length="364" mass="40040">MKKLCFLFAFLLVLSSCSSDDNTVAPVEGEDVQVKSRLVVSATATDVTVGEVVEFTAKDKSGAVVEEAKFVVNSSSISAKHAFDKAGQYAVSAIHKDFAGSNEVVINVGKATLELRLSHKEVTEGETVTFQVFNGEEELSSGVKIYEVGSEKALEQMTYVAKTSGLVSFVAKGEGFIDSNQVSLTVLEDKIPYQDTLVLSGDAFEIDAVSFDFDVKEVNGENVGTVKKTTDGAYANQYTLIIRNKANDKAGRSFIFVDIWVINPTIKVNSDGEVTDYGKRVLPTNDNTIVRSVYSSIKGYEVSDTFNKLHESELKIRKFEVKELDAKARADGETELMFNYESLDGAFKLEFKYNGEMYVKDYKS</sequence>
<keyword evidence="3" id="KW-1185">Reference proteome</keyword>
<comment type="caution">
    <text evidence="2">The sequence shown here is derived from an EMBL/GenBank/DDBJ whole genome shotgun (WGS) entry which is preliminary data.</text>
</comment>
<evidence type="ECO:0000313" key="2">
    <source>
        <dbReference type="EMBL" id="MTG99368.1"/>
    </source>
</evidence>
<dbReference type="OrthoDB" id="1430251at2"/>